<dbReference type="EMBL" id="BMOD01000004">
    <property type="protein sequence ID" value="GGJ30913.1"/>
    <property type="molecule type" value="Genomic_DNA"/>
</dbReference>
<accession>A0ABQ2CXQ2</accession>
<comment type="caution">
    <text evidence="2">The sequence shown here is derived from an EMBL/GenBank/DDBJ whole genome shotgun (WGS) entry which is preliminary data.</text>
</comment>
<evidence type="ECO:0000313" key="3">
    <source>
        <dbReference type="Proteomes" id="UP000632222"/>
    </source>
</evidence>
<evidence type="ECO:0000256" key="1">
    <source>
        <dbReference type="SAM" id="Phobius"/>
    </source>
</evidence>
<dbReference type="RefSeq" id="WP_189002173.1">
    <property type="nucleotide sequence ID" value="NZ_BMOD01000004.1"/>
</dbReference>
<keyword evidence="1" id="KW-0472">Membrane</keyword>
<name>A0ABQ2CXQ2_9DEIO</name>
<keyword evidence="1" id="KW-0812">Transmembrane</keyword>
<organism evidence="2 3">
    <name type="scientific">Deinococcus roseus</name>
    <dbReference type="NCBI Taxonomy" id="392414"/>
    <lineage>
        <taxon>Bacteria</taxon>
        <taxon>Thermotogati</taxon>
        <taxon>Deinococcota</taxon>
        <taxon>Deinococci</taxon>
        <taxon>Deinococcales</taxon>
        <taxon>Deinococcaceae</taxon>
        <taxon>Deinococcus</taxon>
    </lineage>
</organism>
<evidence type="ECO:0000313" key="2">
    <source>
        <dbReference type="EMBL" id="GGJ30913.1"/>
    </source>
</evidence>
<gene>
    <name evidence="2" type="ORF">GCM10008938_16200</name>
</gene>
<dbReference type="Proteomes" id="UP000632222">
    <property type="component" value="Unassembled WGS sequence"/>
</dbReference>
<proteinExistence type="predicted"/>
<protein>
    <submittedName>
        <fullName evidence="2">Uncharacterized protein</fullName>
    </submittedName>
</protein>
<feature type="transmembrane region" description="Helical" evidence="1">
    <location>
        <begin position="6"/>
        <end position="22"/>
    </location>
</feature>
<feature type="transmembrane region" description="Helical" evidence="1">
    <location>
        <begin position="29"/>
        <end position="49"/>
    </location>
</feature>
<sequence length="105" mass="11520">MRFLIHVLLLFPASFFLAYWLTRISGKIWMGVLGGVLGVALVGALFGVLKFTGWLNLGETPLEAAGKYLYVFGWNVGLLAALPGIILGLIRRENRASKAIQKTSR</sequence>
<keyword evidence="3" id="KW-1185">Reference proteome</keyword>
<keyword evidence="1" id="KW-1133">Transmembrane helix</keyword>
<feature type="transmembrane region" description="Helical" evidence="1">
    <location>
        <begin position="69"/>
        <end position="90"/>
    </location>
</feature>
<reference evidence="3" key="1">
    <citation type="journal article" date="2019" name="Int. J. Syst. Evol. Microbiol.">
        <title>The Global Catalogue of Microorganisms (GCM) 10K type strain sequencing project: providing services to taxonomists for standard genome sequencing and annotation.</title>
        <authorList>
            <consortium name="The Broad Institute Genomics Platform"/>
            <consortium name="The Broad Institute Genome Sequencing Center for Infectious Disease"/>
            <person name="Wu L."/>
            <person name="Ma J."/>
        </authorList>
    </citation>
    <scope>NUCLEOTIDE SEQUENCE [LARGE SCALE GENOMIC DNA]</scope>
    <source>
        <strain evidence="3">JCM 14370</strain>
    </source>
</reference>